<comment type="caution">
    <text evidence="1">The sequence shown here is derived from an EMBL/GenBank/DDBJ whole genome shotgun (WGS) entry which is preliminary data.</text>
</comment>
<dbReference type="PANTHER" id="PTHR36020:SF1">
    <property type="entry name" value="TRANSMEMBRANE PROTEIN"/>
    <property type="match status" value="1"/>
</dbReference>
<proteinExistence type="predicted"/>
<dbReference type="Proteomes" id="UP001085076">
    <property type="component" value="Miscellaneous, Linkage group lg01"/>
</dbReference>
<dbReference type="EMBL" id="JAGGNH010000001">
    <property type="protein sequence ID" value="KAJ0984354.1"/>
    <property type="molecule type" value="Genomic_DNA"/>
</dbReference>
<evidence type="ECO:0000313" key="2">
    <source>
        <dbReference type="Proteomes" id="UP001085076"/>
    </source>
</evidence>
<protein>
    <recommendedName>
        <fullName evidence="3">Transmembrane protein</fullName>
    </recommendedName>
</protein>
<name>A0A9D5D4F3_9LILI</name>
<dbReference type="OrthoDB" id="1908857at2759"/>
<evidence type="ECO:0008006" key="3">
    <source>
        <dbReference type="Google" id="ProtNLM"/>
    </source>
</evidence>
<gene>
    <name evidence="1" type="ORF">J5N97_002710</name>
</gene>
<accession>A0A9D5D4F3</accession>
<reference evidence="1" key="1">
    <citation type="submission" date="2021-03" db="EMBL/GenBank/DDBJ databases">
        <authorList>
            <person name="Li Z."/>
            <person name="Yang C."/>
        </authorList>
    </citation>
    <scope>NUCLEOTIDE SEQUENCE</scope>
    <source>
        <strain evidence="1">Dzin_1.0</strain>
        <tissue evidence="1">Leaf</tissue>
    </source>
</reference>
<dbReference type="AlphaFoldDB" id="A0A9D5D4F3"/>
<organism evidence="1 2">
    <name type="scientific">Dioscorea zingiberensis</name>
    <dbReference type="NCBI Taxonomy" id="325984"/>
    <lineage>
        <taxon>Eukaryota</taxon>
        <taxon>Viridiplantae</taxon>
        <taxon>Streptophyta</taxon>
        <taxon>Embryophyta</taxon>
        <taxon>Tracheophyta</taxon>
        <taxon>Spermatophyta</taxon>
        <taxon>Magnoliopsida</taxon>
        <taxon>Liliopsida</taxon>
        <taxon>Dioscoreales</taxon>
        <taxon>Dioscoreaceae</taxon>
        <taxon>Dioscorea</taxon>
    </lineage>
</organism>
<keyword evidence="2" id="KW-1185">Reference proteome</keyword>
<dbReference type="PANTHER" id="PTHR36020">
    <property type="entry name" value="TRANSMEMBRANE PROTEIN"/>
    <property type="match status" value="1"/>
</dbReference>
<reference evidence="1" key="2">
    <citation type="journal article" date="2022" name="Hortic Res">
        <title>The genome of Dioscorea zingiberensis sheds light on the biosynthesis, origin and evolution of the medicinally important diosgenin saponins.</title>
        <authorList>
            <person name="Li Y."/>
            <person name="Tan C."/>
            <person name="Li Z."/>
            <person name="Guo J."/>
            <person name="Li S."/>
            <person name="Chen X."/>
            <person name="Wang C."/>
            <person name="Dai X."/>
            <person name="Yang H."/>
            <person name="Song W."/>
            <person name="Hou L."/>
            <person name="Xu J."/>
            <person name="Tong Z."/>
            <person name="Xu A."/>
            <person name="Yuan X."/>
            <person name="Wang W."/>
            <person name="Yang Q."/>
            <person name="Chen L."/>
            <person name="Sun Z."/>
            <person name="Wang K."/>
            <person name="Pan B."/>
            <person name="Chen J."/>
            <person name="Bao Y."/>
            <person name="Liu F."/>
            <person name="Qi X."/>
            <person name="Gang D.R."/>
            <person name="Wen J."/>
            <person name="Li J."/>
        </authorList>
    </citation>
    <scope>NUCLEOTIDE SEQUENCE</scope>
    <source>
        <strain evidence="1">Dzin_1.0</strain>
    </source>
</reference>
<sequence length="639" mass="69238">MASVIFSYLHNLWQLSKWKSDDLKVSAKLVKQLSIPEQTKHFVFALHEPDSNAVVYILAAQNLSEQAALDAEFLIKQVQPKAVVTQVAPSVLAEIQDEEKCLSGDQANHVPTSSFEVLRRCFIDKINKEQYDTFAGCQVLREIFGVGFYGHFLAAKRAAADVNAHFVLLESPYESACATQPAGISASGEQSSGLQLQGNCLLPGNVNSTISSTFRRFCLTDNFQEEMVKALTPSLELLISASKFSDTGSEPAGHGPKPSSDFQIPPFAQSVYPLLEDLYSIFANLPSIGKALASAQQMLVDVDKGGPVDAQLLSDVQNFRIAIEGLRIALNDAGRGPIDRKENGTLAILEFSELPSEEKCDVLFAQTIRSEAKKYGTVVAVVDAANLSGLRRHWNTSVPQEVLELANQCFISQSDDKVECHEDSATENQERKRKLLTDKPVVAVGAGATAVLGASSLSKAFPASTLIKVGTFKIPASLKFGLAHLQRTAMVGINKVLSSIMPAVSSFGTKSSTLKVAGSAEKIRSLTHGMVASAQRTSLLAIRTSFYEIMRRRHARPVRVVPWATFGCSMVACAGLVVYGDGIECAAESIPSVPIITSLGRGLQNLHQASEEVRQSNGTKIRESLQSLMYSLKKMKLND</sequence>
<evidence type="ECO:0000313" key="1">
    <source>
        <dbReference type="EMBL" id="KAJ0984354.1"/>
    </source>
</evidence>